<organism evidence="3 4">
    <name type="scientific">Madurella fahalii</name>
    <dbReference type="NCBI Taxonomy" id="1157608"/>
    <lineage>
        <taxon>Eukaryota</taxon>
        <taxon>Fungi</taxon>
        <taxon>Dikarya</taxon>
        <taxon>Ascomycota</taxon>
        <taxon>Pezizomycotina</taxon>
        <taxon>Sordariomycetes</taxon>
        <taxon>Sordariomycetidae</taxon>
        <taxon>Sordariales</taxon>
        <taxon>Sordariales incertae sedis</taxon>
        <taxon>Madurella</taxon>
    </lineage>
</organism>
<dbReference type="PANTHER" id="PTHR24183">
    <property type="entry name" value="FIBRONECTIN TYPE 3 AND ANKYRIN REPEAT DOMAINS PROTEIN 1"/>
    <property type="match status" value="1"/>
</dbReference>
<dbReference type="PROSITE" id="PS50088">
    <property type="entry name" value="ANK_REPEAT"/>
    <property type="match status" value="1"/>
</dbReference>
<accession>A0ABQ0GJ98</accession>
<evidence type="ECO:0000256" key="1">
    <source>
        <dbReference type="PROSITE-ProRule" id="PRU00023"/>
    </source>
</evidence>
<dbReference type="InterPro" id="IPR002110">
    <property type="entry name" value="Ankyrin_rpt"/>
</dbReference>
<dbReference type="RefSeq" id="XP_070919564.1">
    <property type="nucleotide sequence ID" value="XM_071063463.1"/>
</dbReference>
<proteinExistence type="predicted"/>
<dbReference type="InterPro" id="IPR036770">
    <property type="entry name" value="Ankyrin_rpt-contain_sf"/>
</dbReference>
<feature type="region of interest" description="Disordered" evidence="2">
    <location>
        <begin position="256"/>
        <end position="280"/>
    </location>
</feature>
<feature type="repeat" description="ANK" evidence="1">
    <location>
        <begin position="181"/>
        <end position="213"/>
    </location>
</feature>
<name>A0ABQ0GJ98_9PEZI</name>
<dbReference type="GeneID" id="98178786"/>
<reference evidence="3 4" key="1">
    <citation type="submission" date="2024-09" db="EMBL/GenBank/DDBJ databases">
        <title>Itraconazole resistance in Madurella fahalii resulting from another homologue of gene encoding cytochrome P450 14-alpha sterol demethylase (CYP51).</title>
        <authorList>
            <person name="Yoshioka I."/>
            <person name="Fahal A.H."/>
            <person name="Kaneko S."/>
            <person name="Yaguchi T."/>
        </authorList>
    </citation>
    <scope>NUCLEOTIDE SEQUENCE [LARGE SCALE GENOMIC DNA]</scope>
    <source>
        <strain evidence="3 4">IFM 68171</strain>
    </source>
</reference>
<evidence type="ECO:0000256" key="2">
    <source>
        <dbReference type="SAM" id="MobiDB-lite"/>
    </source>
</evidence>
<dbReference type="Pfam" id="PF00023">
    <property type="entry name" value="Ank"/>
    <property type="match status" value="1"/>
</dbReference>
<dbReference type="Gene3D" id="1.25.40.20">
    <property type="entry name" value="Ankyrin repeat-containing domain"/>
    <property type="match status" value="1"/>
</dbReference>
<dbReference type="SMART" id="SM00248">
    <property type="entry name" value="ANK"/>
    <property type="match status" value="4"/>
</dbReference>
<dbReference type="SUPFAM" id="SSF48403">
    <property type="entry name" value="Ankyrin repeat"/>
    <property type="match status" value="1"/>
</dbReference>
<comment type="caution">
    <text evidence="3">The sequence shown here is derived from an EMBL/GenBank/DDBJ whole genome shotgun (WGS) entry which is preliminary data.</text>
</comment>
<gene>
    <name evidence="3" type="primary">AVO2</name>
    <name evidence="3" type="ORF">MFIFM68171_08043</name>
</gene>
<protein>
    <submittedName>
        <fullName evidence="3">Target of rapamycin complex 2 subunit avo2</fullName>
    </submittedName>
</protein>
<dbReference type="Pfam" id="PF12796">
    <property type="entry name" value="Ank_2"/>
    <property type="match status" value="1"/>
</dbReference>
<dbReference type="PROSITE" id="PS50297">
    <property type="entry name" value="ANK_REP_REGION"/>
    <property type="match status" value="1"/>
</dbReference>
<keyword evidence="1" id="KW-0040">ANK repeat</keyword>
<dbReference type="PANTHER" id="PTHR24183:SF1">
    <property type="entry name" value="FIBRONECTIN TYPE 3 AND ANKYRIN REPEAT DOMAINS PROTEIN 1"/>
    <property type="match status" value="1"/>
</dbReference>
<keyword evidence="4" id="KW-1185">Reference proteome</keyword>
<evidence type="ECO:0000313" key="3">
    <source>
        <dbReference type="EMBL" id="GAB1317833.1"/>
    </source>
</evidence>
<evidence type="ECO:0000313" key="4">
    <source>
        <dbReference type="Proteomes" id="UP001628179"/>
    </source>
</evidence>
<dbReference type="Proteomes" id="UP001628179">
    <property type="component" value="Unassembled WGS sequence"/>
</dbReference>
<dbReference type="EMBL" id="BAAFSV010000004">
    <property type="protein sequence ID" value="GAB1317833.1"/>
    <property type="molecule type" value="Genomic_DNA"/>
</dbReference>
<sequence length="280" mass="29980">MNRVEQLCRLRSAGVTDPHHLDVFYFVPGSKTRSEMIDPSIRLRRAIHSNDALLTRRILKSHPHLLHNPDVTGNANSNLHLAASLGHLSICKLLVGLGHETGTPALNDDHQTALLLAAAAGHTEVVHFLSEHDPSSILRQDVRGRDAIMEASLQGHDTVVQILLTYAPGGAAAALAQADLDGNTALHFASSNGNLLVLRTLLAAGADAGRKNVWNWTAEAYSATVQAEVYLKALVAEVERRKMAQAQLRRVDEGQKKVVGGGDGPKKGGAVRLVGKDVGD</sequence>